<dbReference type="EMBL" id="CP000807">
    <property type="protein sequence ID" value="ACB54159.1"/>
    <property type="molecule type" value="Genomic_DNA"/>
</dbReference>
<protein>
    <submittedName>
        <fullName evidence="1">Uncharacterized protein</fullName>
    </submittedName>
</protein>
<evidence type="ECO:0000313" key="2">
    <source>
        <dbReference type="Proteomes" id="UP000001203"/>
    </source>
</evidence>
<reference evidence="1 2" key="1">
    <citation type="journal article" date="2008" name="Proc. Natl. Acad. Sci. U.S.A.">
        <title>The genome of Cyanothece 51142, a unicellular diazotrophic cyanobacterium important in the marine nitrogen cycle.</title>
        <authorList>
            <person name="Welsh E.A."/>
            <person name="Liberton M."/>
            <person name="Stoeckel J."/>
            <person name="Loh T."/>
            <person name="Elvitigala T."/>
            <person name="Wang C."/>
            <person name="Wollam A."/>
            <person name="Fulton R.S."/>
            <person name="Clifton S.W."/>
            <person name="Jacobs J.M."/>
            <person name="Aurora R."/>
            <person name="Ghosh B.K."/>
            <person name="Sherman L.A."/>
            <person name="Smith R.D."/>
            <person name="Wilson R.K."/>
            <person name="Pakrasi H.B."/>
        </authorList>
    </citation>
    <scope>NUCLEOTIDE SEQUENCE [LARGE SCALE GENOMIC DNA]</scope>
    <source>
        <strain evidence="2">ATCC 51142 / BH68</strain>
    </source>
</reference>
<dbReference type="HOGENOM" id="CLU_2272708_0_0_3"/>
<dbReference type="Proteomes" id="UP000001203">
    <property type="component" value="Chromosome linear"/>
</dbReference>
<proteinExistence type="predicted"/>
<evidence type="ECO:0000313" key="1">
    <source>
        <dbReference type="EMBL" id="ACB54159.1"/>
    </source>
</evidence>
<accession>B1X1Z8</accession>
<name>B1X1Z8_CROS5</name>
<organism evidence="1 2">
    <name type="scientific">Crocosphaera subtropica (strain ATCC 51142 / BH68)</name>
    <name type="common">Cyanothece sp. (strain ATCC 51142)</name>
    <dbReference type="NCBI Taxonomy" id="43989"/>
    <lineage>
        <taxon>Bacteria</taxon>
        <taxon>Bacillati</taxon>
        <taxon>Cyanobacteriota</taxon>
        <taxon>Cyanophyceae</taxon>
        <taxon>Oscillatoriophycideae</taxon>
        <taxon>Chroococcales</taxon>
        <taxon>Aphanothecaceae</taxon>
        <taxon>Crocosphaera</taxon>
        <taxon>Crocosphaera subtropica</taxon>
    </lineage>
</organism>
<gene>
    <name evidence="1" type="ordered locus">cce_4811</name>
</gene>
<keyword evidence="2" id="KW-1185">Reference proteome</keyword>
<dbReference type="AlphaFoldDB" id="B1X1Z8"/>
<dbReference type="KEGG" id="cyt:cce_4811"/>
<sequence length="102" mass="11572">MPSKRNRLKALFSKGFTSSWHKITPSLTLLLYGNHYQFLKCFPTRKALAIMVRVGLTLALEGKKLPSTTYKFSTSWVRQLRSSTEVVGSSPKQQVPQWLAVT</sequence>